<proteinExistence type="predicted"/>
<evidence type="ECO:0000259" key="2">
    <source>
        <dbReference type="PROSITE" id="PS50031"/>
    </source>
</evidence>
<dbReference type="GO" id="GO:0030130">
    <property type="term" value="C:clathrin coat of trans-Golgi network vesicle"/>
    <property type="evidence" value="ECO:0007669"/>
    <property type="project" value="TreeGrafter"/>
</dbReference>
<dbReference type="InterPro" id="IPR011992">
    <property type="entry name" value="EF-hand-dom_pair"/>
</dbReference>
<dbReference type="PANTHER" id="PTHR15463">
    <property type="entry name" value="AP1 GAMMA SUBUNIT BINDING PROTEIN 1"/>
    <property type="match status" value="1"/>
</dbReference>
<feature type="compositionally biased region" description="Polar residues" evidence="1">
    <location>
        <begin position="384"/>
        <end position="400"/>
    </location>
</feature>
<name>A0A7R9KG03_9ACAR</name>
<evidence type="ECO:0000313" key="4">
    <source>
        <dbReference type="Proteomes" id="UP000759131"/>
    </source>
</evidence>
<accession>A0A7R9KG03</accession>
<dbReference type="Pfam" id="PF25999">
    <property type="entry name" value="SYNRG_C"/>
    <property type="match status" value="1"/>
</dbReference>
<dbReference type="OrthoDB" id="524326at2759"/>
<feature type="compositionally biased region" description="Low complexity" evidence="1">
    <location>
        <begin position="244"/>
        <end position="259"/>
    </location>
</feature>
<dbReference type="InterPro" id="IPR059024">
    <property type="entry name" value="SYNRG_C"/>
</dbReference>
<dbReference type="PROSITE" id="PS50031">
    <property type="entry name" value="EH"/>
    <property type="match status" value="1"/>
</dbReference>
<protein>
    <recommendedName>
        <fullName evidence="2">EH domain-containing protein</fullName>
    </recommendedName>
</protein>
<dbReference type="Pfam" id="PF12763">
    <property type="entry name" value="EH"/>
    <property type="match status" value="1"/>
</dbReference>
<feature type="compositionally biased region" description="Polar residues" evidence="1">
    <location>
        <begin position="231"/>
        <end position="243"/>
    </location>
</feature>
<feature type="region of interest" description="Disordered" evidence="1">
    <location>
        <begin position="231"/>
        <end position="259"/>
    </location>
</feature>
<reference evidence="3" key="1">
    <citation type="submission" date="2020-11" db="EMBL/GenBank/DDBJ databases">
        <authorList>
            <person name="Tran Van P."/>
        </authorList>
    </citation>
    <scope>NUCLEOTIDE SEQUENCE</scope>
</reference>
<keyword evidence="4" id="KW-1185">Reference proteome</keyword>
<dbReference type="EMBL" id="CAJPIZ010001003">
    <property type="protein sequence ID" value="CAG2102699.1"/>
    <property type="molecule type" value="Genomic_DNA"/>
</dbReference>
<feature type="domain" description="EH" evidence="2">
    <location>
        <begin position="280"/>
        <end position="369"/>
    </location>
</feature>
<dbReference type="SUPFAM" id="SSF47473">
    <property type="entry name" value="EF-hand"/>
    <property type="match status" value="1"/>
</dbReference>
<gene>
    <name evidence="3" type="ORF">OSB1V03_LOCUS2734</name>
</gene>
<dbReference type="AlphaFoldDB" id="A0A7R9KG03"/>
<dbReference type="Proteomes" id="UP000759131">
    <property type="component" value="Unassembled WGS sequence"/>
</dbReference>
<dbReference type="Gene3D" id="1.10.238.10">
    <property type="entry name" value="EF-hand"/>
    <property type="match status" value="1"/>
</dbReference>
<dbReference type="EMBL" id="OC855578">
    <property type="protein sequence ID" value="CAD7622269.1"/>
    <property type="molecule type" value="Genomic_DNA"/>
</dbReference>
<dbReference type="InterPro" id="IPR000261">
    <property type="entry name" value="EH_dom"/>
</dbReference>
<feature type="region of interest" description="Disordered" evidence="1">
    <location>
        <begin position="384"/>
        <end position="403"/>
    </location>
</feature>
<evidence type="ECO:0000313" key="3">
    <source>
        <dbReference type="EMBL" id="CAD7622269.1"/>
    </source>
</evidence>
<dbReference type="InterPro" id="IPR039656">
    <property type="entry name" value="SYNRG"/>
</dbReference>
<organism evidence="3">
    <name type="scientific">Medioppia subpectinata</name>
    <dbReference type="NCBI Taxonomy" id="1979941"/>
    <lineage>
        <taxon>Eukaryota</taxon>
        <taxon>Metazoa</taxon>
        <taxon>Ecdysozoa</taxon>
        <taxon>Arthropoda</taxon>
        <taxon>Chelicerata</taxon>
        <taxon>Arachnida</taxon>
        <taxon>Acari</taxon>
        <taxon>Acariformes</taxon>
        <taxon>Sarcoptiformes</taxon>
        <taxon>Oribatida</taxon>
        <taxon>Brachypylina</taxon>
        <taxon>Oppioidea</taxon>
        <taxon>Oppiidae</taxon>
        <taxon>Medioppia</taxon>
    </lineage>
</organism>
<sequence>MFHYSLQRLVLSKTSVFRSLLEVSNLRLSRANGGYLVVSYRVGNYRSSVNGVNGVVYHGTNSQRTGDQMAAEDDADERKKFEKYYKFQIQQKRLQEMSFSSTHPVSSTSSADQLMANIIQKVETDAKLDKRLSNSHHRSVPQQPVFNGTQVSMISSAVHHNSSHPFVPQYPNVRPLMPTQPVMTPTAGQPLNVGPNAGHLPQNNQSLKTTPILQQLFTDRTDSGYNYTNTYLPQSAPNQQQSMTSAANPTNRSANNANNVSVVTPPTAAVHRKLPHCFEDVSKTPALYSRVWAYVQLNDNLCDTNKLYPVLLSVGLPQQVLAQLWSVVNQTIPGQLTRPELSMALALIALLQQNCANPLDQIYKLDSLPLPTIRFFDDTIQVNTTSGGQQPQSSANVPQTRHSDHNIIDTNKSDQNFSPNFGDTLTAEAVATNDDDFDDFKSADVRIEPITSNIHPIATPLPTKQSTELMMGSVVSDVIDDDFADFKSADFNAIESHLTKTSSEMAVNELESKLKKQTLSDAVASNITAMSLTNSPRNLTPTPVFSISLVNSWDHSSGPNTLESSPDSIGVFDAVSAAAVNSSSSADRYNVFRELMSDTTPKAEDFGNFLSHTTANFDTVSVDSLQFNPNQDNIYDSVEAVSHQMIQTCRQLIHKAFNVLIVSHGEDSAVEAIRAANGLRFAFDLLEVYAIVKRLDKSLKASDKLNDNITKLIDDIDSAWNTIGSLFAKASIDIELKDESVMNESESSPSNTGSLCTICCSKATADRPVIPFAGFDYHTSCANLWLNCINPSLPQPIINCR</sequence>
<dbReference type="PANTHER" id="PTHR15463:SF2">
    <property type="entry name" value="SYNERGIN GAMMA"/>
    <property type="match status" value="1"/>
</dbReference>
<evidence type="ECO:0000256" key="1">
    <source>
        <dbReference type="SAM" id="MobiDB-lite"/>
    </source>
</evidence>